<accession>A0ABS7VRV9</accession>
<dbReference type="Pfam" id="PF02775">
    <property type="entry name" value="TPP_enzyme_C"/>
    <property type="match status" value="1"/>
</dbReference>
<dbReference type="Proteomes" id="UP000704176">
    <property type="component" value="Unassembled WGS sequence"/>
</dbReference>
<dbReference type="SUPFAM" id="SSF52518">
    <property type="entry name" value="Thiamin diphosphate-binding fold (THDP-binding)"/>
    <property type="match status" value="2"/>
</dbReference>
<name>A0ABS7VRV9_9HYPH</name>
<gene>
    <name evidence="7" type="primary">iolD</name>
    <name evidence="7" type="ORF">K9B37_16315</name>
</gene>
<dbReference type="Pfam" id="PF02776">
    <property type="entry name" value="TPP_enzyme_N"/>
    <property type="match status" value="1"/>
</dbReference>
<feature type="domain" description="Thiamine pyrophosphate enzyme N-terminal TPP-binding" evidence="6">
    <location>
        <begin position="48"/>
        <end position="130"/>
    </location>
</feature>
<evidence type="ECO:0000256" key="3">
    <source>
        <dbReference type="RuleBase" id="RU362132"/>
    </source>
</evidence>
<dbReference type="InterPro" id="IPR029061">
    <property type="entry name" value="THDP-binding"/>
</dbReference>
<evidence type="ECO:0000313" key="7">
    <source>
        <dbReference type="EMBL" id="MBZ6077845.1"/>
    </source>
</evidence>
<evidence type="ECO:0000313" key="8">
    <source>
        <dbReference type="Proteomes" id="UP000704176"/>
    </source>
</evidence>
<evidence type="ECO:0000259" key="5">
    <source>
        <dbReference type="Pfam" id="PF02775"/>
    </source>
</evidence>
<dbReference type="PANTHER" id="PTHR18968:SF9">
    <property type="entry name" value="3D-(3,5_4)-TRIHYDROXYCYCLOHEXANE-1,2-DIONE HYDROLASE"/>
    <property type="match status" value="1"/>
</dbReference>
<keyword evidence="8" id="KW-1185">Reference proteome</keyword>
<dbReference type="InterPro" id="IPR030817">
    <property type="entry name" value="Myo_inos_IolD"/>
</dbReference>
<feature type="domain" description="Thiamine pyrophosphate enzyme TPP-binding" evidence="5">
    <location>
        <begin position="417"/>
        <end position="569"/>
    </location>
</feature>
<dbReference type="InterPro" id="IPR012000">
    <property type="entry name" value="Thiamin_PyroP_enz_cen_dom"/>
</dbReference>
<dbReference type="RefSeq" id="WP_224314599.1">
    <property type="nucleotide sequence ID" value="NZ_JAIRBM010000012.1"/>
</dbReference>
<protein>
    <submittedName>
        <fullName evidence="7">3D-(3,5/4)-trihydroxycyclohexane-1,2-dione acylhydrolase (Decyclizing)</fullName>
        <ecNumber evidence="7">3.7.1.22</ecNumber>
    </submittedName>
</protein>
<dbReference type="NCBIfam" id="TIGR04377">
    <property type="entry name" value="myo_inos_iolD"/>
    <property type="match status" value="1"/>
</dbReference>
<dbReference type="Gene3D" id="3.40.50.1220">
    <property type="entry name" value="TPP-binding domain"/>
    <property type="match status" value="1"/>
</dbReference>
<evidence type="ECO:0000259" key="6">
    <source>
        <dbReference type="Pfam" id="PF02776"/>
    </source>
</evidence>
<evidence type="ECO:0000256" key="2">
    <source>
        <dbReference type="ARBA" id="ARBA00023052"/>
    </source>
</evidence>
<sequence length="615" mass="66071">MSTIRLTMAQAIVRFLTAQKADIDGEILPLFAGVWAIFGHGNVAGMGEALHGVREQLPTYRAHNEQGMAHAAIAFAKASRRRRMMACTTSIGPGATNMVTAAAVAHVNRLPVLLLPGDVFANRRPDPVLQQIESFSDGTVSANDCFRPVSRYFDRITRPEQIIPALQRAMTVLTDPAECGPVTLALCQDTQAEAYDYPETFFAEKIWTPRRIRPDRKELAEAADIIRHAKKPFIVAGGGVLYSGADKTLASFASKHGIPVGETQAGKSSLAHVEPANLGAIGVTGTGAANALAEDADVVIAVGTRLQDFTTGSWALFKNPDRRIVSLNVQPFDASKHNAKCLVADAKAGLEELSEALASWKAPEAWTQKGQSEKTRWFKEAARFTDPTNAELPSDAQVIGAVQRNTVPSDVVVCAAGGLPGELHKHWQAAQAGGYHMEYGYSCMGYEIAGGLGVKMADPSRDVTVMVGDGSYLMMNSELATSVMLGLKLTVVLLDNRGYGCINRLQRATGGESFNNLLQHTRHVTLPDIDFAAHAASLGAKAIKVQGIGELESALKEARKAERSTVIVIDTDPLASTDAGGHWWDVAVPEVSIRPQVKEARKAYENALAMQRLGD</sequence>
<proteinExistence type="inferred from homology"/>
<dbReference type="InterPro" id="IPR012001">
    <property type="entry name" value="Thiamin_PyroP_enz_TPP-bd_dom"/>
</dbReference>
<dbReference type="SUPFAM" id="SSF52467">
    <property type="entry name" value="DHS-like NAD/FAD-binding domain"/>
    <property type="match status" value="1"/>
</dbReference>
<dbReference type="InterPro" id="IPR029035">
    <property type="entry name" value="DHS-like_NAD/FAD-binding_dom"/>
</dbReference>
<dbReference type="EC" id="3.7.1.22" evidence="7"/>
<dbReference type="PANTHER" id="PTHR18968">
    <property type="entry name" value="THIAMINE PYROPHOSPHATE ENZYMES"/>
    <property type="match status" value="1"/>
</dbReference>
<dbReference type="EMBL" id="JAIRBM010000012">
    <property type="protein sequence ID" value="MBZ6077845.1"/>
    <property type="molecule type" value="Genomic_DNA"/>
</dbReference>
<feature type="domain" description="Thiamine pyrophosphate enzyme central" evidence="4">
    <location>
        <begin position="219"/>
        <end position="353"/>
    </location>
</feature>
<organism evidence="7 8">
    <name type="scientific">Microvirga puerhi</name>
    <dbReference type="NCBI Taxonomy" id="2876078"/>
    <lineage>
        <taxon>Bacteria</taxon>
        <taxon>Pseudomonadati</taxon>
        <taxon>Pseudomonadota</taxon>
        <taxon>Alphaproteobacteria</taxon>
        <taxon>Hyphomicrobiales</taxon>
        <taxon>Methylobacteriaceae</taxon>
        <taxon>Microvirga</taxon>
    </lineage>
</organism>
<dbReference type="Gene3D" id="3.40.50.970">
    <property type="match status" value="2"/>
</dbReference>
<evidence type="ECO:0000259" key="4">
    <source>
        <dbReference type="Pfam" id="PF00205"/>
    </source>
</evidence>
<dbReference type="CDD" id="cd02003">
    <property type="entry name" value="TPP_IolD"/>
    <property type="match status" value="1"/>
</dbReference>
<evidence type="ECO:0000256" key="1">
    <source>
        <dbReference type="ARBA" id="ARBA00007812"/>
    </source>
</evidence>
<dbReference type="InterPro" id="IPR045229">
    <property type="entry name" value="TPP_enz"/>
</dbReference>
<dbReference type="GO" id="GO:0102481">
    <property type="term" value="F:3D-(3,5/4)-trihydroxycyclohexane-1,2-dione hydrolase activity"/>
    <property type="evidence" value="ECO:0007669"/>
    <property type="project" value="UniProtKB-EC"/>
</dbReference>
<keyword evidence="7" id="KW-0378">Hydrolase</keyword>
<dbReference type="InterPro" id="IPR011766">
    <property type="entry name" value="TPP_enzyme_TPP-bd"/>
</dbReference>
<comment type="similarity">
    <text evidence="1 3">Belongs to the TPP enzyme family.</text>
</comment>
<keyword evidence="2 3" id="KW-0786">Thiamine pyrophosphate</keyword>
<dbReference type="Pfam" id="PF00205">
    <property type="entry name" value="TPP_enzyme_M"/>
    <property type="match status" value="1"/>
</dbReference>
<dbReference type="CDD" id="cd07035">
    <property type="entry name" value="TPP_PYR_POX_like"/>
    <property type="match status" value="1"/>
</dbReference>
<comment type="caution">
    <text evidence="7">The sequence shown here is derived from an EMBL/GenBank/DDBJ whole genome shotgun (WGS) entry which is preliminary data.</text>
</comment>
<reference evidence="7 8" key="1">
    <citation type="submission" date="2021-09" db="EMBL/GenBank/DDBJ databases">
        <title>The complete genome sequence of a new microorganism.</title>
        <authorList>
            <person name="Zi Z."/>
        </authorList>
    </citation>
    <scope>NUCLEOTIDE SEQUENCE [LARGE SCALE GENOMIC DNA]</scope>
    <source>
        <strain evidence="7 8">WGZ8</strain>
    </source>
</reference>